<dbReference type="GO" id="GO:0005975">
    <property type="term" value="P:carbohydrate metabolic process"/>
    <property type="evidence" value="ECO:0007669"/>
    <property type="project" value="UniProtKB-ARBA"/>
</dbReference>
<feature type="domain" description="Ig-like" evidence="2">
    <location>
        <begin position="217"/>
        <end position="249"/>
    </location>
</feature>
<protein>
    <recommendedName>
        <fullName evidence="2">Ig-like domain-containing protein</fullName>
    </recommendedName>
</protein>
<accession>A0A919UHA4</accession>
<evidence type="ECO:0000313" key="3">
    <source>
        <dbReference type="EMBL" id="GIH21829.1"/>
    </source>
</evidence>
<comment type="caution">
    <text evidence="3">The sequence shown here is derived from an EMBL/GenBank/DDBJ whole genome shotgun (WGS) entry which is preliminary data.</text>
</comment>
<dbReference type="InterPro" id="IPR013783">
    <property type="entry name" value="Ig-like_fold"/>
</dbReference>
<dbReference type="Proteomes" id="UP000640052">
    <property type="component" value="Unassembled WGS sequence"/>
</dbReference>
<dbReference type="InterPro" id="IPR022038">
    <property type="entry name" value="Ig-like_bact"/>
</dbReference>
<keyword evidence="4" id="KW-1185">Reference proteome</keyword>
<sequence>MRIRRLVVAALLGAAVIVVPPFAGSAVAAPTAQIITPGEGTPHSRAPVTVRGTATGAVSVRVAVQDRAGKLWWRPGAWGDYQAQSVAVGPDGAWSYTWPGGEPGDYLVQAVATAADGSTDPALPFRRFTVTELPAATGAQPDAAIAEPAKDAIVPRGRELVLRGLATDDVAVTDIRVAVRNVGTQQWWHPDGTWDTTYEALQAAPATGTGTFAWTFRWTPPEDGQYTFAVKVRDGSGATRDVSRSFFADAGAPTAGVTTTRRAFPGGGPVKWEGVADDARGVASVAVALLDRGTGKWLRSDGTWGAYQRRAVTLTGPRDGGRASVANGQQIFTRTGWSFTWTPPGPGAYQAEFIAVDAAGQEDPAYPRVPFTVGGPDSAAFAPEVAITAPVPGKGYGTGPIALSGTATDDTAVSDVRLHVVNRDTGQYWQPATGGWGAAFAFFRPVRQGAAWSATWTPPSYGNFTLRVEAVDDRGLTATAATPFSRGSGAGPGYVTLLASRTQLGAVDQNCLPRRGSVPLFGDLADDLRGRGIPVTGSVVVRYAGENVCDATLADYATWPETERLRDEYGWSFVSHSANYLNLTPPAGQPQPSPQTLRAETCGSLDAFAAHGHHRAWGLFLYPGYAGSPPTPAVQLDPVATCFAYARQYGYGVNLREQAVSPYFVSVQGLAGNWCNDPALTCYHWVPALGTRTDGTRYTPPEQVAAMLSGVPGQWRILQIYKLLRGKRLGGTGTQWDCTGDWRTHWTSDGESYCANDFAAALNQARGATYADPATVATAWGRGGP</sequence>
<organism evidence="3 4">
    <name type="scientific">Acrocarpospora phusangensis</name>
    <dbReference type="NCBI Taxonomy" id="1070424"/>
    <lineage>
        <taxon>Bacteria</taxon>
        <taxon>Bacillati</taxon>
        <taxon>Actinomycetota</taxon>
        <taxon>Actinomycetes</taxon>
        <taxon>Streptosporangiales</taxon>
        <taxon>Streptosporangiaceae</taxon>
        <taxon>Acrocarpospora</taxon>
    </lineage>
</organism>
<feature type="signal peptide" evidence="1">
    <location>
        <begin position="1"/>
        <end position="28"/>
    </location>
</feature>
<keyword evidence="1" id="KW-0732">Signal</keyword>
<dbReference type="Pfam" id="PF17957">
    <property type="entry name" value="Big_7"/>
    <property type="match status" value="1"/>
</dbReference>
<dbReference type="AlphaFoldDB" id="A0A919UHA4"/>
<name>A0A919UHA4_9ACTN</name>
<gene>
    <name evidence="3" type="ORF">Aph01nite_01390</name>
</gene>
<evidence type="ECO:0000259" key="2">
    <source>
        <dbReference type="Pfam" id="PF12245"/>
    </source>
</evidence>
<evidence type="ECO:0000313" key="4">
    <source>
        <dbReference type="Proteomes" id="UP000640052"/>
    </source>
</evidence>
<dbReference type="EMBL" id="BOOA01000001">
    <property type="protein sequence ID" value="GIH21829.1"/>
    <property type="molecule type" value="Genomic_DNA"/>
</dbReference>
<reference evidence="3" key="1">
    <citation type="submission" date="2021-01" db="EMBL/GenBank/DDBJ databases">
        <title>Whole genome shotgun sequence of Acrocarpospora phusangensis NBRC 108782.</title>
        <authorList>
            <person name="Komaki H."/>
            <person name="Tamura T."/>
        </authorList>
    </citation>
    <scope>NUCLEOTIDE SEQUENCE</scope>
    <source>
        <strain evidence="3">NBRC 108782</strain>
    </source>
</reference>
<dbReference type="Pfam" id="PF12245">
    <property type="entry name" value="Big_3_2"/>
    <property type="match status" value="1"/>
</dbReference>
<dbReference type="InterPro" id="IPR014756">
    <property type="entry name" value="Ig_E-set"/>
</dbReference>
<evidence type="ECO:0000256" key="1">
    <source>
        <dbReference type="SAM" id="SignalP"/>
    </source>
</evidence>
<dbReference type="RefSeq" id="WP_204038703.1">
    <property type="nucleotide sequence ID" value="NZ_BOOA01000001.1"/>
</dbReference>
<dbReference type="SUPFAM" id="SSF81296">
    <property type="entry name" value="E set domains"/>
    <property type="match status" value="1"/>
</dbReference>
<proteinExistence type="predicted"/>
<dbReference type="Gene3D" id="2.60.40.10">
    <property type="entry name" value="Immunoglobulins"/>
    <property type="match status" value="2"/>
</dbReference>
<feature type="chain" id="PRO_5036927903" description="Ig-like domain-containing protein" evidence="1">
    <location>
        <begin position="29"/>
        <end position="785"/>
    </location>
</feature>